<evidence type="ECO:0000313" key="2">
    <source>
        <dbReference type="Proteomes" id="UP001630127"/>
    </source>
</evidence>
<sequence>MGSAIALEEKRELRMRMNWSLENGIDARELAKEWGGVGKCGFSSSSYISCNPASDSSSCSSSSDLTLYARRPLPRYCPDRVVRCILCGCGTGSG</sequence>
<comment type="caution">
    <text evidence="1">The sequence shown here is derived from an EMBL/GenBank/DDBJ whole genome shotgun (WGS) entry which is preliminary data.</text>
</comment>
<protein>
    <submittedName>
        <fullName evidence="1">Uncharacterized protein</fullName>
    </submittedName>
</protein>
<dbReference type="AlphaFoldDB" id="A0ABD2XXN3"/>
<name>A0ABD2XXN3_9GENT</name>
<gene>
    <name evidence="1" type="ORF">ACH5RR_040975</name>
</gene>
<dbReference type="EMBL" id="JBJUIK010000017">
    <property type="protein sequence ID" value="KAL3498243.1"/>
    <property type="molecule type" value="Genomic_DNA"/>
</dbReference>
<reference evidence="1 2" key="1">
    <citation type="submission" date="2024-11" db="EMBL/GenBank/DDBJ databases">
        <title>A near-complete genome assembly of Cinchona calisaya.</title>
        <authorList>
            <person name="Lian D.C."/>
            <person name="Zhao X.W."/>
            <person name="Wei L."/>
        </authorList>
    </citation>
    <scope>NUCLEOTIDE SEQUENCE [LARGE SCALE GENOMIC DNA]</scope>
    <source>
        <tissue evidence="1">Nenye</tissue>
    </source>
</reference>
<evidence type="ECO:0000313" key="1">
    <source>
        <dbReference type="EMBL" id="KAL3498243.1"/>
    </source>
</evidence>
<proteinExistence type="predicted"/>
<dbReference type="Proteomes" id="UP001630127">
    <property type="component" value="Unassembled WGS sequence"/>
</dbReference>
<organism evidence="1 2">
    <name type="scientific">Cinchona calisaya</name>
    <dbReference type="NCBI Taxonomy" id="153742"/>
    <lineage>
        <taxon>Eukaryota</taxon>
        <taxon>Viridiplantae</taxon>
        <taxon>Streptophyta</taxon>
        <taxon>Embryophyta</taxon>
        <taxon>Tracheophyta</taxon>
        <taxon>Spermatophyta</taxon>
        <taxon>Magnoliopsida</taxon>
        <taxon>eudicotyledons</taxon>
        <taxon>Gunneridae</taxon>
        <taxon>Pentapetalae</taxon>
        <taxon>asterids</taxon>
        <taxon>lamiids</taxon>
        <taxon>Gentianales</taxon>
        <taxon>Rubiaceae</taxon>
        <taxon>Cinchonoideae</taxon>
        <taxon>Cinchoneae</taxon>
        <taxon>Cinchona</taxon>
    </lineage>
</organism>
<accession>A0ABD2XXN3</accession>
<keyword evidence="2" id="KW-1185">Reference proteome</keyword>